<sequence>MHVFHFSLSNVTIVVFCLIYLPSVASYLAQCEKADGTYSAMEMPDIETPLMCYHCGSNVTADEQAVADCKSNDTSRLEKFQKSCKFGSAKTALCHHRFLRTATWAMLWWHHSNAYVYNMPCEAPDGSVDSTNISSEVPALECYECGHNETYRKLNQQLLLQECRDGNATVMKKFIARCVYGGSDAAFCMSRSVAVEPKILDTDQNESLNQTREGTVSWGDDPNELNQIDFVERTCVPRYHGQKIAEKQEHWVKNLSRSVVCDKPLCNIHPFRDPRENRIAVSRSQSALCIDWANLLFQFPEDHGDTMVKEIDWDKVVGFNVNESHPSASKMIFDVDNGEYSEYGPSNSRKVEVPERVTQVTTATTTSFKETIYNEISPSTAALPFIIFVICKSAKSDGTECLRPNRIEFVRETPA</sequence>
<proteinExistence type="predicted"/>
<dbReference type="AlphaFoldDB" id="A0A1D1UYZ7"/>
<organism evidence="2 3">
    <name type="scientific">Ramazzottius varieornatus</name>
    <name type="common">Water bear</name>
    <name type="synonym">Tardigrade</name>
    <dbReference type="NCBI Taxonomy" id="947166"/>
    <lineage>
        <taxon>Eukaryota</taxon>
        <taxon>Metazoa</taxon>
        <taxon>Ecdysozoa</taxon>
        <taxon>Tardigrada</taxon>
        <taxon>Eutardigrada</taxon>
        <taxon>Parachela</taxon>
        <taxon>Hypsibioidea</taxon>
        <taxon>Ramazzottiidae</taxon>
        <taxon>Ramazzottius</taxon>
    </lineage>
</organism>
<keyword evidence="1" id="KW-0732">Signal</keyword>
<accession>A0A1D1UYZ7</accession>
<dbReference type="EMBL" id="BDGG01000002">
    <property type="protein sequence ID" value="GAU91683.1"/>
    <property type="molecule type" value="Genomic_DNA"/>
</dbReference>
<protein>
    <submittedName>
        <fullName evidence="2">Uncharacterized protein</fullName>
    </submittedName>
</protein>
<evidence type="ECO:0000313" key="2">
    <source>
        <dbReference type="EMBL" id="GAU91683.1"/>
    </source>
</evidence>
<evidence type="ECO:0000256" key="1">
    <source>
        <dbReference type="SAM" id="SignalP"/>
    </source>
</evidence>
<name>A0A1D1UYZ7_RAMVA</name>
<gene>
    <name evidence="2" type="primary">RvY_03893-1</name>
    <name evidence="2" type="synonym">RvY_03893.1</name>
    <name evidence="2" type="ORF">RvY_03893</name>
</gene>
<comment type="caution">
    <text evidence="2">The sequence shown here is derived from an EMBL/GenBank/DDBJ whole genome shotgun (WGS) entry which is preliminary data.</text>
</comment>
<dbReference type="Proteomes" id="UP000186922">
    <property type="component" value="Unassembled WGS sequence"/>
</dbReference>
<reference evidence="2 3" key="1">
    <citation type="journal article" date="2016" name="Nat. Commun.">
        <title>Extremotolerant tardigrade genome and improved radiotolerance of human cultured cells by tardigrade-unique protein.</title>
        <authorList>
            <person name="Hashimoto T."/>
            <person name="Horikawa D.D."/>
            <person name="Saito Y."/>
            <person name="Kuwahara H."/>
            <person name="Kozuka-Hata H."/>
            <person name="Shin-I T."/>
            <person name="Minakuchi Y."/>
            <person name="Ohishi K."/>
            <person name="Motoyama A."/>
            <person name="Aizu T."/>
            <person name="Enomoto A."/>
            <person name="Kondo K."/>
            <person name="Tanaka S."/>
            <person name="Hara Y."/>
            <person name="Koshikawa S."/>
            <person name="Sagara H."/>
            <person name="Miura T."/>
            <person name="Yokobori S."/>
            <person name="Miyagawa K."/>
            <person name="Suzuki Y."/>
            <person name="Kubo T."/>
            <person name="Oyama M."/>
            <person name="Kohara Y."/>
            <person name="Fujiyama A."/>
            <person name="Arakawa K."/>
            <person name="Katayama T."/>
            <person name="Toyoda A."/>
            <person name="Kunieda T."/>
        </authorList>
    </citation>
    <scope>NUCLEOTIDE SEQUENCE [LARGE SCALE GENOMIC DNA]</scope>
    <source>
        <strain evidence="2 3">YOKOZUNA-1</strain>
    </source>
</reference>
<feature type="chain" id="PRO_5008897817" evidence="1">
    <location>
        <begin position="27"/>
        <end position="415"/>
    </location>
</feature>
<evidence type="ECO:0000313" key="3">
    <source>
        <dbReference type="Proteomes" id="UP000186922"/>
    </source>
</evidence>
<feature type="signal peptide" evidence="1">
    <location>
        <begin position="1"/>
        <end position="26"/>
    </location>
</feature>
<keyword evidence="3" id="KW-1185">Reference proteome</keyword>